<dbReference type="PANTHER" id="PTHR10438:SF394">
    <property type="entry name" value="THIOREDOXIN-LIKE PROTEIN CXXS2-RELATED"/>
    <property type="match status" value="1"/>
</dbReference>
<organism evidence="2 3">
    <name type="scientific">Citrus unshiu</name>
    <name type="common">Satsuma mandarin</name>
    <name type="synonym">Citrus nobilis var. unshiu</name>
    <dbReference type="NCBI Taxonomy" id="55188"/>
    <lineage>
        <taxon>Eukaryota</taxon>
        <taxon>Viridiplantae</taxon>
        <taxon>Streptophyta</taxon>
        <taxon>Embryophyta</taxon>
        <taxon>Tracheophyta</taxon>
        <taxon>Spermatophyta</taxon>
        <taxon>Magnoliopsida</taxon>
        <taxon>eudicotyledons</taxon>
        <taxon>Gunneridae</taxon>
        <taxon>Pentapetalae</taxon>
        <taxon>rosids</taxon>
        <taxon>malvids</taxon>
        <taxon>Sapindales</taxon>
        <taxon>Rutaceae</taxon>
        <taxon>Aurantioideae</taxon>
        <taxon>Citrus</taxon>
    </lineage>
</organism>
<dbReference type="AlphaFoldDB" id="A0A2H5PNH5"/>
<reference evidence="2 3" key="1">
    <citation type="journal article" date="2017" name="Front. Genet.">
        <title>Draft sequencing of the heterozygous diploid genome of Satsuma (Citrus unshiu Marc.) using a hybrid assembly approach.</title>
        <authorList>
            <person name="Shimizu T."/>
            <person name="Tanizawa Y."/>
            <person name="Mochizuki T."/>
            <person name="Nagasaki H."/>
            <person name="Yoshioka T."/>
            <person name="Toyoda A."/>
            <person name="Fujiyama A."/>
            <person name="Kaminuma E."/>
            <person name="Nakamura Y."/>
        </authorList>
    </citation>
    <scope>NUCLEOTIDE SEQUENCE [LARGE SCALE GENOMIC DNA]</scope>
    <source>
        <strain evidence="3">cv. Miyagawa wase</strain>
    </source>
</reference>
<dbReference type="InterPro" id="IPR050620">
    <property type="entry name" value="Thioredoxin_H-type-like"/>
</dbReference>
<dbReference type="InterPro" id="IPR013766">
    <property type="entry name" value="Thioredoxin_domain"/>
</dbReference>
<dbReference type="PANTHER" id="PTHR10438">
    <property type="entry name" value="THIOREDOXIN"/>
    <property type="match status" value="1"/>
</dbReference>
<name>A0A2H5PNH5_CITUN</name>
<comment type="caution">
    <text evidence="2">The sequence shown here is derived from an EMBL/GenBank/DDBJ whole genome shotgun (WGS) entry which is preliminary data.</text>
</comment>
<dbReference type="Proteomes" id="UP000236630">
    <property type="component" value="Unassembled WGS sequence"/>
</dbReference>
<evidence type="ECO:0000259" key="1">
    <source>
        <dbReference type="PROSITE" id="PS51352"/>
    </source>
</evidence>
<evidence type="ECO:0000313" key="3">
    <source>
        <dbReference type="Proteomes" id="UP000236630"/>
    </source>
</evidence>
<sequence length="168" mass="18788">MIGKLEEPAVNQSPEFHLACACDCACWMGHCLTKCCRRDVEEDDVDECRDHVEFASKNVHLITTIVSWEAKVSESIKDGKIVVANFSAQWCSPCKKIAPVYIQLADKYPSMICLTVDVDGLPEFSNSWGVTATPTFFFLKDGRQIDKLIGSNKLELQRKTAAVSKLLR</sequence>
<feature type="domain" description="Thioredoxin" evidence="1">
    <location>
        <begin position="50"/>
        <end position="168"/>
    </location>
</feature>
<dbReference type="EMBL" id="BDQV01000098">
    <property type="protein sequence ID" value="GAY53917.1"/>
    <property type="molecule type" value="Genomic_DNA"/>
</dbReference>
<dbReference type="STRING" id="55188.A0A2H5PNH5"/>
<gene>
    <name evidence="2" type="ORF">CUMW_152640</name>
</gene>
<dbReference type="CDD" id="cd02947">
    <property type="entry name" value="TRX_family"/>
    <property type="match status" value="1"/>
</dbReference>
<dbReference type="Pfam" id="PF00085">
    <property type="entry name" value="Thioredoxin"/>
    <property type="match status" value="1"/>
</dbReference>
<keyword evidence="3" id="KW-1185">Reference proteome</keyword>
<dbReference type="Gene3D" id="3.40.30.10">
    <property type="entry name" value="Glutaredoxin"/>
    <property type="match status" value="1"/>
</dbReference>
<dbReference type="PRINTS" id="PR00421">
    <property type="entry name" value="THIOREDOXIN"/>
</dbReference>
<proteinExistence type="predicted"/>
<accession>A0A2H5PNH5</accession>
<protein>
    <recommendedName>
        <fullName evidence="1">Thioredoxin domain-containing protein</fullName>
    </recommendedName>
</protein>
<dbReference type="PROSITE" id="PS51352">
    <property type="entry name" value="THIOREDOXIN_2"/>
    <property type="match status" value="1"/>
</dbReference>
<dbReference type="InterPro" id="IPR036249">
    <property type="entry name" value="Thioredoxin-like_sf"/>
</dbReference>
<evidence type="ECO:0000313" key="2">
    <source>
        <dbReference type="EMBL" id="GAY53917.1"/>
    </source>
</evidence>
<dbReference type="SUPFAM" id="SSF52833">
    <property type="entry name" value="Thioredoxin-like"/>
    <property type="match status" value="1"/>
</dbReference>